<gene>
    <name evidence="1" type="ORF">DLK05_06240</name>
</gene>
<dbReference type="Proteomes" id="UP000282985">
    <property type="component" value="Unassembled WGS sequence"/>
</dbReference>
<comment type="caution">
    <text evidence="1">The sequence shown here is derived from an EMBL/GenBank/DDBJ whole genome shotgun (WGS) entry which is preliminary data.</text>
</comment>
<dbReference type="EMBL" id="RJJX01000006">
    <property type="protein sequence ID" value="RUT78735.1"/>
    <property type="molecule type" value="Genomic_DNA"/>
</dbReference>
<keyword evidence="2" id="KW-1185">Reference proteome</keyword>
<evidence type="ECO:0000313" key="1">
    <source>
        <dbReference type="EMBL" id="RUT78735.1"/>
    </source>
</evidence>
<name>A0A434AW51_9BACT</name>
<protein>
    <submittedName>
        <fullName evidence="1">Uncharacterized protein</fullName>
    </submittedName>
</protein>
<evidence type="ECO:0000313" key="2">
    <source>
        <dbReference type="Proteomes" id="UP000282985"/>
    </source>
</evidence>
<organism evidence="1 2">
    <name type="scientific">Ancylomarina longa</name>
    <dbReference type="NCBI Taxonomy" id="2487017"/>
    <lineage>
        <taxon>Bacteria</taxon>
        <taxon>Pseudomonadati</taxon>
        <taxon>Bacteroidota</taxon>
        <taxon>Bacteroidia</taxon>
        <taxon>Marinilabiliales</taxon>
        <taxon>Marinifilaceae</taxon>
        <taxon>Ancylomarina</taxon>
    </lineage>
</organism>
<accession>A0A434AW51</accession>
<proteinExistence type="predicted"/>
<reference evidence="1 2" key="1">
    <citation type="submission" date="2018-11" db="EMBL/GenBank/DDBJ databases">
        <title>Parancylomarina longa gen. nov., sp. nov., isolated from sediments of southern Okinawa.</title>
        <authorList>
            <person name="Fu T."/>
        </authorList>
    </citation>
    <scope>NUCLEOTIDE SEQUENCE [LARGE SCALE GENOMIC DNA]</scope>
    <source>
        <strain evidence="1 2">T3-2 S1-C</strain>
    </source>
</reference>
<sequence length="502" mass="54595">MIVPVGYGTYSLWYLLNQHETNPLDQTIILDNKGYLHIRHLEANIFTYNAVDVLTFPAQISNSFNITLPPNLALPTPINIPATADKIQVQTGQSGVILSEMDLNTNMQFTFTNPLNADVDLSITLPDASINGNVVSQTYKILAGATNQVETLDLTGVHLDFNTPYSPNNELDIQFAGQILDNGGTINGSGNLNIQYQVQTIDFILAKGDFGKQNLNIGNGNIDMNVDFWDDIEGDYQFADPKIKLYMQNSAGVPFEINANITGYSTDGNTQALNPAPLQPNYPKTNAEVTSGIADTVIYDKNNSEIVNLMALPPSDRLEYSGSVALNPNAVDIPTSPNIITNNSAIDVDLEIDIPLDFSATNLMIRDTITSIDISDADKIMNAAAVITAKNGFPLAVSIDKIYLADASYNKIDSITDNKVIDAAAVFTSGDQQGEVDESKIQEISHEVQLSQTQIEHLNQTRNIIINASVKTTGNGTEPVKLKGDYELSFTISVQAQIDVNN</sequence>
<dbReference type="AlphaFoldDB" id="A0A434AW51"/>